<sequence>MAANPLLTKQYAVCVYVYGTRKFETVVADYHEPVKQYAAGTYTLEQIDNALVKGYITEAEYIETMKYTKVEEAPAE</sequence>
<keyword evidence="2" id="KW-1185">Reference proteome</keyword>
<proteinExistence type="predicted"/>
<gene>
    <name evidence="1" type="ORF">E0Y62_23205</name>
</gene>
<name>A0A4R1AP06_9BACI</name>
<dbReference type="OrthoDB" id="2937657at2"/>
<evidence type="ECO:0008006" key="3">
    <source>
        <dbReference type="Google" id="ProtNLM"/>
    </source>
</evidence>
<accession>A0A4R1AP06</accession>
<dbReference type="RefSeq" id="WP_131238464.1">
    <property type="nucleotide sequence ID" value="NZ_SJTH01000056.1"/>
</dbReference>
<comment type="caution">
    <text evidence="1">The sequence shown here is derived from an EMBL/GenBank/DDBJ whole genome shotgun (WGS) entry which is preliminary data.</text>
</comment>
<evidence type="ECO:0000313" key="1">
    <source>
        <dbReference type="EMBL" id="TCJ01602.1"/>
    </source>
</evidence>
<evidence type="ECO:0000313" key="2">
    <source>
        <dbReference type="Proteomes" id="UP000293846"/>
    </source>
</evidence>
<reference evidence="1 2" key="1">
    <citation type="submission" date="2019-03" db="EMBL/GenBank/DDBJ databases">
        <authorList>
            <person name="Jensen L."/>
            <person name="Storgaard J."/>
            <person name="Sulaj E."/>
            <person name="Schramm A."/>
            <person name="Marshall I.P.G."/>
        </authorList>
    </citation>
    <scope>NUCLEOTIDE SEQUENCE [LARGE SCALE GENOMIC DNA]</scope>
    <source>
        <strain evidence="1 2">2017H2G3</strain>
    </source>
</reference>
<dbReference type="AlphaFoldDB" id="A0A4R1AP06"/>
<dbReference type="EMBL" id="SJTH01000056">
    <property type="protein sequence ID" value="TCJ01602.1"/>
    <property type="molecule type" value="Genomic_DNA"/>
</dbReference>
<organism evidence="1 2">
    <name type="scientific">Cytobacillus praedii</name>
    <dbReference type="NCBI Taxonomy" id="1742358"/>
    <lineage>
        <taxon>Bacteria</taxon>
        <taxon>Bacillati</taxon>
        <taxon>Bacillota</taxon>
        <taxon>Bacilli</taxon>
        <taxon>Bacillales</taxon>
        <taxon>Bacillaceae</taxon>
        <taxon>Cytobacillus</taxon>
    </lineage>
</organism>
<protein>
    <recommendedName>
        <fullName evidence="3">XkdX family protein</fullName>
    </recommendedName>
</protein>
<dbReference type="Proteomes" id="UP000293846">
    <property type="component" value="Unassembled WGS sequence"/>
</dbReference>